<proteinExistence type="predicted"/>
<gene>
    <name evidence="1" type="ORF">UFOPK1650_00863</name>
</gene>
<name>A0A6J6ED53_9ZZZZ</name>
<sequence length="71" mass="7807">MEEGETECHFTRFRCRSEADLKGRIFARVLLLVASRDESTDAATGVHMDAEGLGGTDDDVGPVLRWGSDYS</sequence>
<reference evidence="1" key="1">
    <citation type="submission" date="2020-05" db="EMBL/GenBank/DDBJ databases">
        <authorList>
            <person name="Chiriac C."/>
            <person name="Salcher M."/>
            <person name="Ghai R."/>
            <person name="Kavagutti S V."/>
        </authorList>
    </citation>
    <scope>NUCLEOTIDE SEQUENCE</scope>
</reference>
<protein>
    <submittedName>
        <fullName evidence="1">Unannotated protein</fullName>
    </submittedName>
</protein>
<evidence type="ECO:0000313" key="1">
    <source>
        <dbReference type="EMBL" id="CAB4573806.1"/>
    </source>
</evidence>
<dbReference type="AlphaFoldDB" id="A0A6J6ED53"/>
<organism evidence="1">
    <name type="scientific">freshwater metagenome</name>
    <dbReference type="NCBI Taxonomy" id="449393"/>
    <lineage>
        <taxon>unclassified sequences</taxon>
        <taxon>metagenomes</taxon>
        <taxon>ecological metagenomes</taxon>
    </lineage>
</organism>
<accession>A0A6J6ED53</accession>
<dbReference type="EMBL" id="CAEZTJ010000138">
    <property type="protein sequence ID" value="CAB4573806.1"/>
    <property type="molecule type" value="Genomic_DNA"/>
</dbReference>